<dbReference type="EMBL" id="AMZY02000013">
    <property type="protein sequence ID" value="EMS32526.1"/>
    <property type="molecule type" value="Genomic_DNA"/>
</dbReference>
<comment type="caution">
    <text evidence="2">The sequence shown here is derived from an EMBL/GenBank/DDBJ whole genome shotgun (WGS) entry which is preliminary data.</text>
</comment>
<evidence type="ECO:0000256" key="1">
    <source>
        <dbReference type="RuleBase" id="RU000363"/>
    </source>
</evidence>
<evidence type="ECO:0000313" key="2">
    <source>
        <dbReference type="EMBL" id="EMS32526.1"/>
    </source>
</evidence>
<dbReference type="STRING" id="1239962.C943_01253"/>
<keyword evidence="3" id="KW-1185">Reference proteome</keyword>
<evidence type="ECO:0000313" key="3">
    <source>
        <dbReference type="Proteomes" id="UP000010953"/>
    </source>
</evidence>
<dbReference type="GO" id="GO:0016491">
    <property type="term" value="F:oxidoreductase activity"/>
    <property type="evidence" value="ECO:0007669"/>
    <property type="project" value="TreeGrafter"/>
</dbReference>
<comment type="similarity">
    <text evidence="1">Belongs to the short-chain dehydrogenases/reductases (SDR) family.</text>
</comment>
<reference evidence="2" key="1">
    <citation type="submission" date="2013-01" db="EMBL/GenBank/DDBJ databases">
        <title>Genome assembly of Mariniradius saccharolyticus AK6.</title>
        <authorList>
            <person name="Vaidya B."/>
            <person name="Khatri I."/>
            <person name="Tanuku N.R.S."/>
            <person name="Subramanian S."/>
            <person name="Pinnaka A."/>
        </authorList>
    </citation>
    <scope>NUCLEOTIDE SEQUENCE [LARGE SCALE GENOMIC DNA]</scope>
    <source>
        <strain evidence="2">AK6</strain>
    </source>
</reference>
<dbReference type="CDD" id="cd05325">
    <property type="entry name" value="carb_red_sniffer_like_SDR_c"/>
    <property type="match status" value="1"/>
</dbReference>
<dbReference type="eggNOG" id="COG1028">
    <property type="taxonomic scope" value="Bacteria"/>
</dbReference>
<dbReference type="Proteomes" id="UP000010953">
    <property type="component" value="Unassembled WGS sequence"/>
</dbReference>
<protein>
    <submittedName>
        <fullName evidence="2">Oxidoreductase protein</fullName>
    </submittedName>
</protein>
<dbReference type="InterPro" id="IPR036291">
    <property type="entry name" value="NAD(P)-bd_dom_sf"/>
</dbReference>
<name>M7Y5I9_9BACT</name>
<dbReference type="InterPro" id="IPR051468">
    <property type="entry name" value="Fungal_SecMetab_SDRs"/>
</dbReference>
<proteinExistence type="inferred from homology"/>
<dbReference type="Pfam" id="PF00106">
    <property type="entry name" value="adh_short"/>
    <property type="match status" value="1"/>
</dbReference>
<dbReference type="PANTHER" id="PTHR43544:SF12">
    <property type="entry name" value="NAD(P)-BINDING ROSSMANN-FOLD SUPERFAMILY PROTEIN"/>
    <property type="match status" value="1"/>
</dbReference>
<dbReference type="GO" id="GO:0005737">
    <property type="term" value="C:cytoplasm"/>
    <property type="evidence" value="ECO:0007669"/>
    <property type="project" value="TreeGrafter"/>
</dbReference>
<dbReference type="PRINTS" id="PR00080">
    <property type="entry name" value="SDRFAMILY"/>
</dbReference>
<dbReference type="InterPro" id="IPR002347">
    <property type="entry name" value="SDR_fam"/>
</dbReference>
<dbReference type="Gene3D" id="3.40.50.720">
    <property type="entry name" value="NAD(P)-binding Rossmann-like Domain"/>
    <property type="match status" value="1"/>
</dbReference>
<accession>M7Y5I9</accession>
<sequence>MVTGAYKGLGFEWCRQLAKGGYKVILTARDFEKAREAAANLNDQDLVVYPRALEVTDEGQLAQLATWSAGMFGRIDLIVNNAGVNPKDYADKDKMAKAFYLDQLDAEEMLKVIHINSIAPLLVVKHFRGLLKKGQQPVVLNISSWLASVNNLRFGGHYGYVGSKNLLNVLNKSMAFELKRDGIICLNVNPGWVKTDMGGQKAEFTPEESVKLIIQNVLEKARLENSGSFVNYDGTPHPW</sequence>
<dbReference type="InParanoid" id="M7Y5I9"/>
<gene>
    <name evidence="2" type="ORF">C943_01253</name>
</gene>
<organism evidence="2 3">
    <name type="scientific">Mariniradius saccharolyticus AK6</name>
    <dbReference type="NCBI Taxonomy" id="1239962"/>
    <lineage>
        <taxon>Bacteria</taxon>
        <taxon>Pseudomonadati</taxon>
        <taxon>Bacteroidota</taxon>
        <taxon>Cytophagia</taxon>
        <taxon>Cytophagales</taxon>
        <taxon>Cyclobacteriaceae</taxon>
        <taxon>Mariniradius</taxon>
    </lineage>
</organism>
<dbReference type="SUPFAM" id="SSF51735">
    <property type="entry name" value="NAD(P)-binding Rossmann-fold domains"/>
    <property type="match status" value="1"/>
</dbReference>
<dbReference type="AlphaFoldDB" id="M7Y5I9"/>
<dbReference type="PRINTS" id="PR00081">
    <property type="entry name" value="GDHRDH"/>
</dbReference>
<dbReference type="PANTHER" id="PTHR43544">
    <property type="entry name" value="SHORT-CHAIN DEHYDROGENASE/REDUCTASE"/>
    <property type="match status" value="1"/>
</dbReference>